<dbReference type="GO" id="GO:0016747">
    <property type="term" value="F:acyltransferase activity, transferring groups other than amino-acyl groups"/>
    <property type="evidence" value="ECO:0007669"/>
    <property type="project" value="InterPro"/>
</dbReference>
<dbReference type="InterPro" id="IPR016181">
    <property type="entry name" value="Acyl_CoA_acyltransferase"/>
</dbReference>
<dbReference type="InterPro" id="IPR039968">
    <property type="entry name" value="BcerS-like"/>
</dbReference>
<protein>
    <submittedName>
        <fullName evidence="2">GNAT superfamily N-acetyltransferase</fullName>
    </submittedName>
</protein>
<evidence type="ECO:0000259" key="1">
    <source>
        <dbReference type="PROSITE" id="PS51186"/>
    </source>
</evidence>
<gene>
    <name evidence="2" type="ORF">HNQ61_002861</name>
</gene>
<feature type="domain" description="N-acetyltransferase" evidence="1">
    <location>
        <begin position="209"/>
        <end position="384"/>
    </location>
</feature>
<dbReference type="AlphaFoldDB" id="A0A841GZR1"/>
<dbReference type="Pfam" id="PF00583">
    <property type="entry name" value="Acetyltransf_1"/>
    <property type="match status" value="1"/>
</dbReference>
<evidence type="ECO:0000313" key="3">
    <source>
        <dbReference type="Proteomes" id="UP000582837"/>
    </source>
</evidence>
<dbReference type="Gene3D" id="3.40.630.30">
    <property type="match status" value="1"/>
</dbReference>
<dbReference type="PROSITE" id="PS51186">
    <property type="entry name" value="GNAT"/>
    <property type="match status" value="1"/>
</dbReference>
<dbReference type="RefSeq" id="WP_170033946.1">
    <property type="nucleotide sequence ID" value="NZ_JABDTL010000001.1"/>
</dbReference>
<sequence length="384" mass="42897">MSTAAPAAGQGLTVREIAAGESLKPFVNFAWTVNGRDPQWVPPLRMALEPVLDRKKHPFHQHADVAYFAAERGGRMVGRVAAVVNHEYNRFHGERTGTIGFFECLDDADAAGALLEACTDWLRARGMDRVMGPFNFSTNDEFSSPGVLIDGFDTPPTVMMSHNPPYYGRLFEAAGWTKAKDLLAYWIPSPAVPDRLSQGMERLARRMGATIRSVRMKDLKAEVARIQEVYNAAWSRNWGFVPMTEAEFEHLAKELKPVVDPDLCLIAEKPDGEPIGFLLALPDLNRAIRHLPDGRLFPFGVFKFLWHQRRIRTVRVLTLGMKPGYQHSGLGAALYTHGLRVASGKGYEAGEASWILEDNPEMCLAMDKLGASPYKRYRVFGRPL</sequence>
<evidence type="ECO:0000313" key="2">
    <source>
        <dbReference type="EMBL" id="MBB6071237.1"/>
    </source>
</evidence>
<dbReference type="Proteomes" id="UP000582837">
    <property type="component" value="Unassembled WGS sequence"/>
</dbReference>
<comment type="caution">
    <text evidence="2">The sequence shown here is derived from an EMBL/GenBank/DDBJ whole genome shotgun (WGS) entry which is preliminary data.</text>
</comment>
<organism evidence="2 3">
    <name type="scientific">Longimicrobium terrae</name>
    <dbReference type="NCBI Taxonomy" id="1639882"/>
    <lineage>
        <taxon>Bacteria</taxon>
        <taxon>Pseudomonadati</taxon>
        <taxon>Gemmatimonadota</taxon>
        <taxon>Longimicrobiia</taxon>
        <taxon>Longimicrobiales</taxon>
        <taxon>Longimicrobiaceae</taxon>
        <taxon>Longimicrobium</taxon>
    </lineage>
</organism>
<name>A0A841GZR1_9BACT</name>
<proteinExistence type="predicted"/>
<dbReference type="SUPFAM" id="SSF55729">
    <property type="entry name" value="Acyl-CoA N-acyltransferases (Nat)"/>
    <property type="match status" value="1"/>
</dbReference>
<dbReference type="EMBL" id="JACHIA010000007">
    <property type="protein sequence ID" value="MBB6071237.1"/>
    <property type="molecule type" value="Genomic_DNA"/>
</dbReference>
<keyword evidence="2" id="KW-0808">Transferase</keyword>
<reference evidence="2 3" key="1">
    <citation type="submission" date="2020-08" db="EMBL/GenBank/DDBJ databases">
        <title>Genomic Encyclopedia of Type Strains, Phase IV (KMG-IV): sequencing the most valuable type-strain genomes for metagenomic binning, comparative biology and taxonomic classification.</title>
        <authorList>
            <person name="Goeker M."/>
        </authorList>
    </citation>
    <scope>NUCLEOTIDE SEQUENCE [LARGE SCALE GENOMIC DNA]</scope>
    <source>
        <strain evidence="2 3">DSM 29007</strain>
    </source>
</reference>
<dbReference type="InterPro" id="IPR000182">
    <property type="entry name" value="GNAT_dom"/>
</dbReference>
<keyword evidence="3" id="KW-1185">Reference proteome</keyword>
<dbReference type="PANTHER" id="PTHR41368:SF1">
    <property type="entry name" value="PROTEIN YGHO"/>
    <property type="match status" value="1"/>
</dbReference>
<accession>A0A841GZR1</accession>
<dbReference type="PANTHER" id="PTHR41368">
    <property type="entry name" value="PROTEIN YGHO"/>
    <property type="match status" value="1"/>
</dbReference>